<feature type="domain" description="MmeI-like N-terminal" evidence="1">
    <location>
        <begin position="12"/>
        <end position="85"/>
    </location>
</feature>
<reference evidence="3" key="1">
    <citation type="submission" date="2018-07" db="EMBL/GenBank/DDBJ databases">
        <authorList>
            <person name="Kim H."/>
        </authorList>
    </citation>
    <scope>NUCLEOTIDE SEQUENCE [LARGE SCALE GENOMIC DNA]</scope>
    <source>
        <strain evidence="3">F02</strain>
    </source>
</reference>
<dbReference type="RefSeq" id="WP_225972513.1">
    <property type="nucleotide sequence ID" value="NZ_CP031124.1"/>
</dbReference>
<dbReference type="EMBL" id="CP031124">
    <property type="protein sequence ID" value="AXF86689.1"/>
    <property type="molecule type" value="Genomic_DNA"/>
</dbReference>
<dbReference type="AlphaFoldDB" id="A0A345DEA1"/>
<evidence type="ECO:0000259" key="1">
    <source>
        <dbReference type="Pfam" id="PF20464"/>
    </source>
</evidence>
<dbReference type="Proteomes" id="UP000252182">
    <property type="component" value="Chromosome"/>
</dbReference>
<dbReference type="Pfam" id="PF20464">
    <property type="entry name" value="MmeI_N"/>
    <property type="match status" value="1"/>
</dbReference>
<organism evidence="2 3">
    <name type="scientific">Ephemeroptericola cinctiostellae</name>
    <dbReference type="NCBI Taxonomy" id="2268024"/>
    <lineage>
        <taxon>Bacteria</taxon>
        <taxon>Pseudomonadati</taxon>
        <taxon>Pseudomonadota</taxon>
        <taxon>Betaproteobacteria</taxon>
        <taxon>Burkholderiales</taxon>
        <taxon>Burkholderiaceae</taxon>
        <taxon>Ephemeroptericola</taxon>
    </lineage>
</organism>
<keyword evidence="3" id="KW-1185">Reference proteome</keyword>
<dbReference type="InterPro" id="IPR046817">
    <property type="entry name" value="MmeI_N"/>
</dbReference>
<name>A0A345DEA1_9BURK</name>
<evidence type="ECO:0000313" key="3">
    <source>
        <dbReference type="Proteomes" id="UP000252182"/>
    </source>
</evidence>
<dbReference type="KEGG" id="hyf:DTO96_102445"/>
<protein>
    <recommendedName>
        <fullName evidence="1">MmeI-like N-terminal domain-containing protein</fullName>
    </recommendedName>
</protein>
<gene>
    <name evidence="2" type="ORF">DTO96_102445</name>
</gene>
<sequence length="90" mass="10555">MTILSWNEIKDRALKFSKEWADTHNEEADAKPFLDAFFNVFGITRKRVGTFEHKVKKIDDANGYIDLLWKGVILIEMKSRGKNLERGKRK</sequence>
<accession>A0A345DEA1</accession>
<proteinExistence type="predicted"/>
<evidence type="ECO:0000313" key="2">
    <source>
        <dbReference type="EMBL" id="AXF86689.1"/>
    </source>
</evidence>